<dbReference type="AlphaFoldDB" id="J3LGT8"/>
<protein>
    <submittedName>
        <fullName evidence="2">Uncharacterized protein</fullName>
    </submittedName>
</protein>
<keyword evidence="1" id="KW-0472">Membrane</keyword>
<reference evidence="2" key="1">
    <citation type="submission" date="2013-04" db="UniProtKB">
        <authorList>
            <consortium name="EnsemblPlants"/>
        </authorList>
    </citation>
    <scope>IDENTIFICATION</scope>
</reference>
<keyword evidence="1" id="KW-0812">Transmembrane</keyword>
<keyword evidence="1" id="KW-1133">Transmembrane helix</keyword>
<name>J3LGT8_ORYBR</name>
<keyword evidence="3" id="KW-1185">Reference proteome</keyword>
<proteinExistence type="predicted"/>
<evidence type="ECO:0000256" key="1">
    <source>
        <dbReference type="SAM" id="Phobius"/>
    </source>
</evidence>
<evidence type="ECO:0000313" key="3">
    <source>
        <dbReference type="Proteomes" id="UP000006038"/>
    </source>
</evidence>
<sequence length="92" mass="10403">MVLVITAVHFFTLSVASKKESLIAFALWVLIGFVQLDPIFLQRCRIFQLSKILAPLFAATFDDDDPAAQGKSRRVLRSKWGACCVHRRLALR</sequence>
<evidence type="ECO:0000313" key="2">
    <source>
        <dbReference type="EnsemblPlants" id="OB02G38550.1"/>
    </source>
</evidence>
<accession>J3LGT8</accession>
<dbReference type="Gramene" id="OB02G38550.1">
    <property type="protein sequence ID" value="OB02G38550.1"/>
    <property type="gene ID" value="OB02G38550"/>
</dbReference>
<dbReference type="Proteomes" id="UP000006038">
    <property type="component" value="Unassembled WGS sequence"/>
</dbReference>
<dbReference type="EnsemblPlants" id="OB02G38550.1">
    <property type="protein sequence ID" value="OB02G38550.1"/>
    <property type="gene ID" value="OB02G38550"/>
</dbReference>
<organism evidence="2">
    <name type="scientific">Oryza brachyantha</name>
    <name type="common">malo sina</name>
    <dbReference type="NCBI Taxonomy" id="4533"/>
    <lineage>
        <taxon>Eukaryota</taxon>
        <taxon>Viridiplantae</taxon>
        <taxon>Streptophyta</taxon>
        <taxon>Embryophyta</taxon>
        <taxon>Tracheophyta</taxon>
        <taxon>Spermatophyta</taxon>
        <taxon>Magnoliopsida</taxon>
        <taxon>Liliopsida</taxon>
        <taxon>Poales</taxon>
        <taxon>Poaceae</taxon>
        <taxon>BOP clade</taxon>
        <taxon>Oryzoideae</taxon>
        <taxon>Oryzeae</taxon>
        <taxon>Oryzinae</taxon>
        <taxon>Oryza</taxon>
    </lineage>
</organism>
<dbReference type="HOGENOM" id="CLU_2416812_0_0_1"/>
<feature type="transmembrane region" description="Helical" evidence="1">
    <location>
        <begin position="22"/>
        <end position="41"/>
    </location>
</feature>